<proteinExistence type="inferred from homology"/>
<keyword evidence="3" id="KW-1185">Reference proteome</keyword>
<dbReference type="InterPro" id="IPR041492">
    <property type="entry name" value="HAD_2"/>
</dbReference>
<dbReference type="EMBL" id="APJZ01000002">
    <property type="protein sequence ID" value="EOD42492.1"/>
    <property type="molecule type" value="Genomic_DNA"/>
</dbReference>
<comment type="caution">
    <text evidence="2">The sequence shown here is derived from an EMBL/GenBank/DDBJ whole genome shotgun (WGS) entry which is preliminary data.</text>
</comment>
<evidence type="ECO:0000313" key="3">
    <source>
        <dbReference type="Proteomes" id="UP000053279"/>
    </source>
</evidence>
<dbReference type="NCBIfam" id="TIGR01549">
    <property type="entry name" value="HAD-SF-IA-v1"/>
    <property type="match status" value="1"/>
</dbReference>
<dbReference type="PANTHER" id="PTHR43434">
    <property type="entry name" value="PHOSPHOGLYCOLATE PHOSPHATASE"/>
    <property type="match status" value="1"/>
</dbReference>
<dbReference type="Proteomes" id="UP000053279">
    <property type="component" value="Unassembled WGS sequence"/>
</dbReference>
<dbReference type="InterPro" id="IPR023198">
    <property type="entry name" value="PGP-like_dom2"/>
</dbReference>
<dbReference type="InterPro" id="IPR036412">
    <property type="entry name" value="HAD-like_sf"/>
</dbReference>
<dbReference type="SFLD" id="SFLDS00003">
    <property type="entry name" value="Haloacid_Dehalogenase"/>
    <property type="match status" value="1"/>
</dbReference>
<dbReference type="Gene3D" id="1.10.150.240">
    <property type="entry name" value="Putative phosphatase, domain 2"/>
    <property type="match status" value="1"/>
</dbReference>
<dbReference type="GO" id="GO:0006281">
    <property type="term" value="P:DNA repair"/>
    <property type="evidence" value="ECO:0007669"/>
    <property type="project" value="TreeGrafter"/>
</dbReference>
<comment type="similarity">
    <text evidence="1">Belongs to the HAD-like hydrolase superfamily.</text>
</comment>
<dbReference type="InterPro" id="IPR023214">
    <property type="entry name" value="HAD_sf"/>
</dbReference>
<dbReference type="AlphaFoldDB" id="R1E577"/>
<evidence type="ECO:0000256" key="1">
    <source>
        <dbReference type="ARBA" id="ARBA00007958"/>
    </source>
</evidence>
<keyword evidence="2" id="KW-0378">Hydrolase</keyword>
<dbReference type="PRINTS" id="PR00413">
    <property type="entry name" value="HADHALOGNASE"/>
</dbReference>
<dbReference type="Gene3D" id="3.40.50.1000">
    <property type="entry name" value="HAD superfamily/HAD-like"/>
    <property type="match status" value="1"/>
</dbReference>
<dbReference type="InterPro" id="IPR006439">
    <property type="entry name" value="HAD-SF_hydro_IA"/>
</dbReference>
<dbReference type="Pfam" id="PF13419">
    <property type="entry name" value="HAD_2"/>
    <property type="match status" value="1"/>
</dbReference>
<reference evidence="2 3" key="1">
    <citation type="submission" date="2013-02" db="EMBL/GenBank/DDBJ databases">
        <title>Insights into archaeal evolution and symbiosis from the genomes of a Nanoarchaeon and its crenarchaeal host from Yellowstone National Park.</title>
        <authorList>
            <person name="Podar M."/>
            <person name="Makarova K.S."/>
            <person name="Graham D.E."/>
            <person name="Wolf Y.I."/>
            <person name="Koonin E.V."/>
            <person name="Reysenbach A.-L."/>
        </authorList>
    </citation>
    <scope>NUCLEOTIDE SEQUENCE [LARGE SCALE GENOMIC DNA]</scope>
</reference>
<dbReference type="SUPFAM" id="SSF56784">
    <property type="entry name" value="HAD-like"/>
    <property type="match status" value="1"/>
</dbReference>
<accession>R1E577</accession>
<dbReference type="PANTHER" id="PTHR43434:SF1">
    <property type="entry name" value="PHOSPHOGLYCOLATE PHOSPHATASE"/>
    <property type="match status" value="1"/>
</dbReference>
<dbReference type="GO" id="GO:0005829">
    <property type="term" value="C:cytosol"/>
    <property type="evidence" value="ECO:0007669"/>
    <property type="project" value="TreeGrafter"/>
</dbReference>
<dbReference type="CDD" id="cd07505">
    <property type="entry name" value="HAD_BPGM-like"/>
    <property type="match status" value="1"/>
</dbReference>
<dbReference type="GO" id="GO:0008967">
    <property type="term" value="F:phosphoglycolate phosphatase activity"/>
    <property type="evidence" value="ECO:0007669"/>
    <property type="project" value="TreeGrafter"/>
</dbReference>
<dbReference type="SFLD" id="SFLDG01129">
    <property type="entry name" value="C1.5:_HAD__Beta-PGM__Phosphata"/>
    <property type="match status" value="1"/>
</dbReference>
<dbReference type="NCBIfam" id="TIGR01509">
    <property type="entry name" value="HAD-SF-IA-v3"/>
    <property type="match status" value="1"/>
</dbReference>
<evidence type="ECO:0000313" key="2">
    <source>
        <dbReference type="EMBL" id="EOD42492.1"/>
    </source>
</evidence>
<protein>
    <submittedName>
        <fullName evidence="2">HAD superfamily hydrolase</fullName>
    </submittedName>
</protein>
<name>R1E577_NANST</name>
<dbReference type="InterPro" id="IPR050155">
    <property type="entry name" value="HAD-like_hydrolase_sf"/>
</dbReference>
<organism evidence="2 3">
    <name type="scientific">Nanobsidianus stetteri</name>
    <dbReference type="NCBI Taxonomy" id="1294122"/>
    <lineage>
        <taxon>Archaea</taxon>
        <taxon>Nanobdellota</taxon>
        <taxon>Candidatus Nanoarchaeia</taxon>
        <taxon>Nanoarchaeales</taxon>
        <taxon>Nanopusillaceae</taxon>
        <taxon>Candidatus Nanobsidianus</taxon>
    </lineage>
</organism>
<sequence>MFIFYNLKGVAIDLDGTLVNSLKVYDEVHKKILEKYNIKLDGSLDNFGMSPEEIIYDIVNRYNLSIPIDDLKKEFENMILNEYIEKIKFNPGAKQILNYFKDKKYKMAIFTSNTRRLTIEILKHLHIDNLFDIIITSDDVKQTKPDPEGYIKIIKGFSVLPNEILAIEDSIYGVIAAKRAGINVIGVASGVNKKRELISAGATMAFKNLKELYNYLIEEDNKNNQNNNQ</sequence>
<dbReference type="SFLD" id="SFLDG01135">
    <property type="entry name" value="C1.5.6:_HAD__Beta-PGM__Phospha"/>
    <property type="match status" value="1"/>
</dbReference>
<gene>
    <name evidence="2" type="ORF">Nst1_221</name>
</gene>